<dbReference type="SMART" id="SM00346">
    <property type="entry name" value="HTH_ICLR"/>
    <property type="match status" value="1"/>
</dbReference>
<dbReference type="PANTHER" id="PTHR30136:SF35">
    <property type="entry name" value="HTH-TYPE TRANSCRIPTIONAL REGULATOR RV1719"/>
    <property type="match status" value="1"/>
</dbReference>
<dbReference type="SUPFAM" id="SSF46785">
    <property type="entry name" value="Winged helix' DNA-binding domain"/>
    <property type="match status" value="1"/>
</dbReference>
<proteinExistence type="predicted"/>
<dbReference type="PANTHER" id="PTHR30136">
    <property type="entry name" value="HELIX-TURN-HELIX TRANSCRIPTIONAL REGULATOR, ICLR FAMILY"/>
    <property type="match status" value="1"/>
</dbReference>
<dbReference type="PROSITE" id="PS51077">
    <property type="entry name" value="HTH_ICLR"/>
    <property type="match status" value="1"/>
</dbReference>
<comment type="caution">
    <text evidence="6">The sequence shown here is derived from an EMBL/GenBank/DDBJ whole genome shotgun (WGS) entry which is preliminary data.</text>
</comment>
<dbReference type="CDD" id="cd00090">
    <property type="entry name" value="HTH_ARSR"/>
    <property type="match status" value="1"/>
</dbReference>
<dbReference type="InterPro" id="IPR029016">
    <property type="entry name" value="GAF-like_dom_sf"/>
</dbReference>
<dbReference type="EMBL" id="BAAABY010000032">
    <property type="protein sequence ID" value="GAA0475362.1"/>
    <property type="molecule type" value="Genomic_DNA"/>
</dbReference>
<evidence type="ECO:0000256" key="1">
    <source>
        <dbReference type="ARBA" id="ARBA00023015"/>
    </source>
</evidence>
<organism evidence="6 7">
    <name type="scientific">Streptomyces olivaceiscleroticus</name>
    <dbReference type="NCBI Taxonomy" id="68245"/>
    <lineage>
        <taxon>Bacteria</taxon>
        <taxon>Bacillati</taxon>
        <taxon>Actinomycetota</taxon>
        <taxon>Actinomycetes</taxon>
        <taxon>Kitasatosporales</taxon>
        <taxon>Streptomycetaceae</taxon>
        <taxon>Streptomyces</taxon>
    </lineage>
</organism>
<reference evidence="7" key="1">
    <citation type="journal article" date="2019" name="Int. J. Syst. Evol. Microbiol.">
        <title>The Global Catalogue of Microorganisms (GCM) 10K type strain sequencing project: providing services to taxonomists for standard genome sequencing and annotation.</title>
        <authorList>
            <consortium name="The Broad Institute Genomics Platform"/>
            <consortium name="The Broad Institute Genome Sequencing Center for Infectious Disease"/>
            <person name="Wu L."/>
            <person name="Ma J."/>
        </authorList>
    </citation>
    <scope>NUCLEOTIDE SEQUENCE [LARGE SCALE GENOMIC DNA]</scope>
    <source>
        <strain evidence="7">JCM 4805</strain>
    </source>
</reference>
<evidence type="ECO:0000256" key="3">
    <source>
        <dbReference type="ARBA" id="ARBA00023163"/>
    </source>
</evidence>
<dbReference type="Gene3D" id="3.30.450.40">
    <property type="match status" value="1"/>
</dbReference>
<evidence type="ECO:0000256" key="2">
    <source>
        <dbReference type="ARBA" id="ARBA00023125"/>
    </source>
</evidence>
<evidence type="ECO:0000313" key="6">
    <source>
        <dbReference type="EMBL" id="GAA0475362.1"/>
    </source>
</evidence>
<dbReference type="InterPro" id="IPR036388">
    <property type="entry name" value="WH-like_DNA-bd_sf"/>
</dbReference>
<protein>
    <submittedName>
        <fullName evidence="6">IclR family transcriptional regulator</fullName>
    </submittedName>
</protein>
<evidence type="ECO:0000259" key="5">
    <source>
        <dbReference type="PROSITE" id="PS51078"/>
    </source>
</evidence>
<dbReference type="Pfam" id="PF01614">
    <property type="entry name" value="IclR_C"/>
    <property type="match status" value="1"/>
</dbReference>
<feature type="domain" description="IclR-ED" evidence="5">
    <location>
        <begin position="67"/>
        <end position="251"/>
    </location>
</feature>
<dbReference type="InterPro" id="IPR050707">
    <property type="entry name" value="HTH_MetabolicPath_Reg"/>
</dbReference>
<dbReference type="InterPro" id="IPR036390">
    <property type="entry name" value="WH_DNA-bd_sf"/>
</dbReference>
<dbReference type="RefSeq" id="WP_346096924.1">
    <property type="nucleotide sequence ID" value="NZ_BAAABY010000032.1"/>
</dbReference>
<keyword evidence="3" id="KW-0804">Transcription</keyword>
<dbReference type="SUPFAM" id="SSF55781">
    <property type="entry name" value="GAF domain-like"/>
    <property type="match status" value="1"/>
</dbReference>
<keyword evidence="2" id="KW-0238">DNA-binding</keyword>
<sequence>MAIVPAAAQVLAILRYLAGQLGPVPAAAISRDVGLPRSTTYHLLDTLAQDGFVVHLPDERRYGLGLSAFELASGYSRQAPFQRLARAPLTALVDRTGHSAHLAVLHGREVIYVIEERAPGRAPLVTEVGVRLPAHLTASGRAMLARLPGPQVRALFPDASAFVVRHGIGPGSLSALRHLLVEVRRRGYATEEGEVTPGFSSVAAPVLDHSAHPVAGVAVTYPATEVSADQQAAIAEQVARTARDLTLRIGGTLPVP</sequence>
<keyword evidence="1" id="KW-0805">Transcription regulation</keyword>
<dbReference type="InterPro" id="IPR014757">
    <property type="entry name" value="Tscrpt_reg_IclR_C"/>
</dbReference>
<feature type="domain" description="HTH iclR-type" evidence="4">
    <location>
        <begin position="4"/>
        <end position="66"/>
    </location>
</feature>
<dbReference type="Proteomes" id="UP001500909">
    <property type="component" value="Unassembled WGS sequence"/>
</dbReference>
<keyword evidence="7" id="KW-1185">Reference proteome</keyword>
<evidence type="ECO:0000259" key="4">
    <source>
        <dbReference type="PROSITE" id="PS51077"/>
    </source>
</evidence>
<dbReference type="InterPro" id="IPR005471">
    <property type="entry name" value="Tscrpt_reg_IclR_N"/>
</dbReference>
<name>A0ABP3KB06_9ACTN</name>
<evidence type="ECO:0000313" key="7">
    <source>
        <dbReference type="Proteomes" id="UP001500909"/>
    </source>
</evidence>
<dbReference type="Pfam" id="PF09339">
    <property type="entry name" value="HTH_IclR"/>
    <property type="match status" value="1"/>
</dbReference>
<accession>A0ABP3KB06</accession>
<gene>
    <name evidence="6" type="ORF">GCM10010361_44700</name>
</gene>
<dbReference type="PROSITE" id="PS51078">
    <property type="entry name" value="ICLR_ED"/>
    <property type="match status" value="1"/>
</dbReference>
<dbReference type="InterPro" id="IPR011991">
    <property type="entry name" value="ArsR-like_HTH"/>
</dbReference>
<dbReference type="Gene3D" id="1.10.10.10">
    <property type="entry name" value="Winged helix-like DNA-binding domain superfamily/Winged helix DNA-binding domain"/>
    <property type="match status" value="1"/>
</dbReference>